<dbReference type="EMBL" id="OR958571">
    <property type="protein sequence ID" value="WWY65751.1"/>
    <property type="molecule type" value="Genomic_DNA"/>
</dbReference>
<proteinExistence type="predicted"/>
<reference evidence="1" key="1">
    <citation type="submission" date="2023-12" db="EMBL/GenBank/DDBJ databases">
        <title>Characterization of a newly isolated phage infecting antibiotic-resistant Escherichia coli.</title>
        <authorList>
            <person name="Wanecka A."/>
            <person name="Marynowska M."/>
            <person name="Wesolowski W."/>
            <person name="Bloch S."/>
            <person name="Nejman-Falenczyk B."/>
            <person name="Neumann J."/>
            <person name="Krol J."/>
            <person name="Florek M."/>
            <person name="Ulanicki K."/>
            <person name="Napierala A."/>
            <person name="Twardon J."/>
            <person name="Wolska B."/>
            <person name="Porebska J."/>
            <person name="Ziubrzycka A."/>
            <person name="Czeretowicz I."/>
            <person name="Benisz M."/>
        </authorList>
    </citation>
    <scope>NUCLEOTIDE SEQUENCE</scope>
</reference>
<gene>
    <name evidence="1" type="ORF">Tiger2B_254</name>
</gene>
<protein>
    <submittedName>
        <fullName evidence="1">Uncharacterized protein</fullName>
    </submittedName>
</protein>
<accession>A0AAU6NTR7</accession>
<organism evidence="1">
    <name type="scientific">Escherichia phage 121/2022-2B</name>
    <dbReference type="NCBI Taxonomy" id="3103121"/>
    <lineage>
        <taxon>Viruses</taxon>
    </lineage>
</organism>
<evidence type="ECO:0000313" key="1">
    <source>
        <dbReference type="EMBL" id="WWY65751.1"/>
    </source>
</evidence>
<name>A0AAU6NTR7_9VIRU</name>
<sequence>MFSVSVVDSCIVPWKNRDVNSFVKKFLKSFREF</sequence>